<dbReference type="SUPFAM" id="SSF48179">
    <property type="entry name" value="6-phosphogluconate dehydrogenase C-terminal domain-like"/>
    <property type="match status" value="1"/>
</dbReference>
<evidence type="ECO:0000313" key="7">
    <source>
        <dbReference type="EMBL" id="KAA8824356.1"/>
    </source>
</evidence>
<reference evidence="8 9" key="1">
    <citation type="journal article" date="2019" name="Syst. Appl. Microbiol.">
        <title>Characterization of Bifidobacterium species in feaces of the Egyptian fruit bat: Description of B. vespertilionis sp. nov. and B. rousetti sp. nov.</title>
        <authorList>
            <person name="Modesto M."/>
            <person name="Satti M."/>
            <person name="Watanabe K."/>
            <person name="Puglisi E."/>
            <person name="Morelli L."/>
            <person name="Huang C.-H."/>
            <person name="Liou J.-S."/>
            <person name="Miyashita M."/>
            <person name="Tamura T."/>
            <person name="Saito S."/>
            <person name="Mori K."/>
            <person name="Huang L."/>
            <person name="Sciavilla P."/>
            <person name="Sandri C."/>
            <person name="Spiezio C."/>
            <person name="Vitali F."/>
            <person name="Cavalieri D."/>
            <person name="Perpetuini G."/>
            <person name="Tofalo R."/>
            <person name="Bonetti A."/>
            <person name="Arita M."/>
            <person name="Mattarelli P."/>
        </authorList>
    </citation>
    <scope>NUCLEOTIDE SEQUENCE [LARGE SCALE GENOMIC DNA]</scope>
    <source>
        <strain evidence="6 9">RST16</strain>
        <strain evidence="7 8">RST8</strain>
    </source>
</reference>
<proteinExistence type="predicted"/>
<keyword evidence="1 7" id="KW-0560">Oxidoreductase</keyword>
<dbReference type="RefSeq" id="WP_150353427.1">
    <property type="nucleotide sequence ID" value="NZ_RZNZ01000004.1"/>
</dbReference>
<gene>
    <name evidence="7" type="ORF">EM848_02480</name>
    <name evidence="6" type="ORF">EMO90_04460</name>
</gene>
<feature type="domain" description="Mannitol dehydrogenase C-terminal" evidence="5">
    <location>
        <begin position="281"/>
        <end position="469"/>
    </location>
</feature>
<dbReference type="PANTHER" id="PTHR30524">
    <property type="entry name" value="MANNITOL-1-PHOSPHATE 5-DEHYDROGENASE"/>
    <property type="match status" value="1"/>
</dbReference>
<evidence type="ECO:0000256" key="2">
    <source>
        <dbReference type="ARBA" id="ARBA00023027"/>
    </source>
</evidence>
<keyword evidence="9" id="KW-1185">Reference proteome</keyword>
<comment type="caution">
    <text evidence="7">The sequence shown here is derived from an EMBL/GenBank/DDBJ whole genome shotgun (WGS) entry which is preliminary data.</text>
</comment>
<organism evidence="7 8">
    <name type="scientific">Bifidobacterium vespertilionis</name>
    <dbReference type="NCBI Taxonomy" id="2562524"/>
    <lineage>
        <taxon>Bacteria</taxon>
        <taxon>Bacillati</taxon>
        <taxon>Actinomycetota</taxon>
        <taxon>Actinomycetes</taxon>
        <taxon>Bifidobacteriales</taxon>
        <taxon>Bifidobacteriaceae</taxon>
        <taxon>Bifidobacterium</taxon>
    </lineage>
</organism>
<dbReference type="Gene3D" id="1.10.1040.10">
    <property type="entry name" value="N-(1-d-carboxylethyl)-l-norvaline Dehydrogenase, domain 2"/>
    <property type="match status" value="1"/>
</dbReference>
<dbReference type="EMBL" id="RZNZ01000004">
    <property type="protein sequence ID" value="KAA8821411.1"/>
    <property type="molecule type" value="Genomic_DNA"/>
</dbReference>
<dbReference type="InterPro" id="IPR013328">
    <property type="entry name" value="6PGD_dom2"/>
</dbReference>
<dbReference type="PANTHER" id="PTHR30524:SF0">
    <property type="entry name" value="ALTRONATE OXIDOREDUCTASE-RELATED"/>
    <property type="match status" value="1"/>
</dbReference>
<evidence type="ECO:0000313" key="8">
    <source>
        <dbReference type="Proteomes" id="UP000345527"/>
    </source>
</evidence>
<evidence type="ECO:0000313" key="9">
    <source>
        <dbReference type="Proteomes" id="UP000374630"/>
    </source>
</evidence>
<dbReference type="GO" id="GO:0019592">
    <property type="term" value="P:mannitol catabolic process"/>
    <property type="evidence" value="ECO:0007669"/>
    <property type="project" value="TreeGrafter"/>
</dbReference>
<dbReference type="Pfam" id="PF08125">
    <property type="entry name" value="Mannitol_dh_C"/>
    <property type="match status" value="1"/>
</dbReference>
<feature type="domain" description="Mannitol dehydrogenase N-terminal" evidence="4">
    <location>
        <begin position="25"/>
        <end position="256"/>
    </location>
</feature>
<dbReference type="InterPro" id="IPR008927">
    <property type="entry name" value="6-PGluconate_DH-like_C_sf"/>
</dbReference>
<dbReference type="NCBIfam" id="NF002969">
    <property type="entry name" value="PRK03643.1"/>
    <property type="match status" value="1"/>
</dbReference>
<evidence type="ECO:0000256" key="1">
    <source>
        <dbReference type="ARBA" id="ARBA00023002"/>
    </source>
</evidence>
<dbReference type="GO" id="GO:0009026">
    <property type="term" value="F:tagaturonate reductase activity"/>
    <property type="evidence" value="ECO:0007669"/>
    <property type="project" value="UniProtKB-EC"/>
</dbReference>
<dbReference type="Gene3D" id="3.40.50.720">
    <property type="entry name" value="NAD(P)-binding Rossmann-like Domain"/>
    <property type="match status" value="1"/>
</dbReference>
<dbReference type="OrthoDB" id="271711at2"/>
<dbReference type="EC" id="1.1.1.58" evidence="7"/>
<sequence length="482" mass="51934">MEKLNVNVAIERGLTTAGAANRPIKLIQFGEGNFLRAFVDWIVQQLNDNGLFNGNVAIVQPLPQGRVAELDKQDELYTVILEGLKDGKEVQSRQLIDSIGRTVNPYADFDAYLALADDPNTQIIVSNTTEAGIALSDEDAADAKPAKSYPGKLAQLLKRRFDNGLPGFLIVPCELIADNGVALKRCLKETAEKFGYGEAFIEWLDAENTFVSTLVDRIVPGYPRDNAEALWDELGYQDDNMVKAEPFLLWAVAGSKDAQAKVNELIPAAKLGIDLVTADAVQPYRERKVYLLNGPHTTMAQVARLAGFTTVGEVMNDPTMRSFIEKEMHEDIIPVLTLPEEELNAFAAAVCERYANPFVKHALDSIGLNSVAKFTARLLPLVGANVEAGRGLPKRIVLALSALLATYGGLAAEPVNINDSPEVVDRIRAAAADRAGFVNAVLSDASLWGADLTAIDGLASAVEANVAAIENGGIKPLIEALA</sequence>
<dbReference type="GO" id="GO:0005829">
    <property type="term" value="C:cytosol"/>
    <property type="evidence" value="ECO:0007669"/>
    <property type="project" value="TreeGrafter"/>
</dbReference>
<dbReference type="InterPro" id="IPR013131">
    <property type="entry name" value="Mannitol_DH_N"/>
</dbReference>
<comment type="catalytic activity">
    <reaction evidence="3">
        <text>D-mannitol 1-phosphate + NAD(+) = beta-D-fructose 6-phosphate + NADH + H(+)</text>
        <dbReference type="Rhea" id="RHEA:19661"/>
        <dbReference type="ChEBI" id="CHEBI:15378"/>
        <dbReference type="ChEBI" id="CHEBI:57540"/>
        <dbReference type="ChEBI" id="CHEBI:57634"/>
        <dbReference type="ChEBI" id="CHEBI:57945"/>
        <dbReference type="ChEBI" id="CHEBI:61381"/>
        <dbReference type="EC" id="1.1.1.17"/>
    </reaction>
</comment>
<dbReference type="AlphaFoldDB" id="A0A5J5E599"/>
<dbReference type="InterPro" id="IPR036291">
    <property type="entry name" value="NAD(P)-bd_dom_sf"/>
</dbReference>
<keyword evidence="2" id="KW-0520">NAD</keyword>
<protein>
    <submittedName>
        <fullName evidence="7">Tagaturonate reductase</fullName>
        <ecNumber evidence="7">1.1.1.58</ecNumber>
    </submittedName>
</protein>
<accession>A0A5J5E599</accession>
<dbReference type="SUPFAM" id="SSF51735">
    <property type="entry name" value="NAD(P)-binding Rossmann-fold domains"/>
    <property type="match status" value="1"/>
</dbReference>
<dbReference type="Pfam" id="PF01232">
    <property type="entry name" value="Mannitol_dh"/>
    <property type="match status" value="1"/>
</dbReference>
<evidence type="ECO:0000256" key="3">
    <source>
        <dbReference type="ARBA" id="ARBA00048615"/>
    </source>
</evidence>
<name>A0A5J5E599_9BIFI</name>
<dbReference type="InterPro" id="IPR000669">
    <property type="entry name" value="Mannitol_DH"/>
</dbReference>
<dbReference type="EMBL" id="RZOA01000003">
    <property type="protein sequence ID" value="KAA8824356.1"/>
    <property type="molecule type" value="Genomic_DNA"/>
</dbReference>
<dbReference type="PRINTS" id="PR00084">
    <property type="entry name" value="MTLDHDRGNASE"/>
</dbReference>
<evidence type="ECO:0000259" key="5">
    <source>
        <dbReference type="Pfam" id="PF08125"/>
    </source>
</evidence>
<dbReference type="Proteomes" id="UP000345527">
    <property type="component" value="Unassembled WGS sequence"/>
</dbReference>
<dbReference type="GO" id="GO:0008926">
    <property type="term" value="F:mannitol-1-phosphate 5-dehydrogenase activity"/>
    <property type="evidence" value="ECO:0007669"/>
    <property type="project" value="UniProtKB-EC"/>
</dbReference>
<evidence type="ECO:0000313" key="6">
    <source>
        <dbReference type="EMBL" id="KAA8821411.1"/>
    </source>
</evidence>
<evidence type="ECO:0000259" key="4">
    <source>
        <dbReference type="Pfam" id="PF01232"/>
    </source>
</evidence>
<dbReference type="Proteomes" id="UP000374630">
    <property type="component" value="Unassembled WGS sequence"/>
</dbReference>
<dbReference type="InterPro" id="IPR013118">
    <property type="entry name" value="Mannitol_DH_C"/>
</dbReference>